<evidence type="ECO:0000313" key="1">
    <source>
        <dbReference type="EMBL" id="MEQ2218075.1"/>
    </source>
</evidence>
<protein>
    <submittedName>
        <fullName evidence="1">Uncharacterized protein</fullName>
    </submittedName>
</protein>
<dbReference type="Proteomes" id="UP001434883">
    <property type="component" value="Unassembled WGS sequence"/>
</dbReference>
<gene>
    <name evidence="1" type="ORF">XENOCAPTIV_029018</name>
</gene>
<organism evidence="1 2">
    <name type="scientific">Xenoophorus captivus</name>
    <dbReference type="NCBI Taxonomy" id="1517983"/>
    <lineage>
        <taxon>Eukaryota</taxon>
        <taxon>Metazoa</taxon>
        <taxon>Chordata</taxon>
        <taxon>Craniata</taxon>
        <taxon>Vertebrata</taxon>
        <taxon>Euteleostomi</taxon>
        <taxon>Actinopterygii</taxon>
        <taxon>Neopterygii</taxon>
        <taxon>Teleostei</taxon>
        <taxon>Neoteleostei</taxon>
        <taxon>Acanthomorphata</taxon>
        <taxon>Ovalentaria</taxon>
        <taxon>Atherinomorphae</taxon>
        <taxon>Cyprinodontiformes</taxon>
        <taxon>Goodeidae</taxon>
        <taxon>Xenoophorus</taxon>
    </lineage>
</organism>
<comment type="caution">
    <text evidence="1">The sequence shown here is derived from an EMBL/GenBank/DDBJ whole genome shotgun (WGS) entry which is preliminary data.</text>
</comment>
<dbReference type="EMBL" id="JAHRIN010076438">
    <property type="protein sequence ID" value="MEQ2218075.1"/>
    <property type="molecule type" value="Genomic_DNA"/>
</dbReference>
<proteinExistence type="predicted"/>
<reference evidence="1 2" key="1">
    <citation type="submission" date="2021-06" db="EMBL/GenBank/DDBJ databases">
        <authorList>
            <person name="Palmer J.M."/>
        </authorList>
    </citation>
    <scope>NUCLEOTIDE SEQUENCE [LARGE SCALE GENOMIC DNA]</scope>
    <source>
        <strain evidence="1 2">XC_2019</strain>
        <tissue evidence="1">Muscle</tissue>
    </source>
</reference>
<evidence type="ECO:0000313" key="2">
    <source>
        <dbReference type="Proteomes" id="UP001434883"/>
    </source>
</evidence>
<name>A0ABV0SD08_9TELE</name>
<sequence>MRSAEVAINCRVDRTGAVETVITSKTNTSPSHTNPECYPHPRYHVMSYKRVLLCNQSDRAHPALCPPKQRPSFSRLSVNTVLGVPYHRVRGAEPGGVGS</sequence>
<keyword evidence="2" id="KW-1185">Reference proteome</keyword>
<accession>A0ABV0SD08</accession>